<comment type="caution">
    <text evidence="3">The sequence shown here is derived from an EMBL/GenBank/DDBJ whole genome shotgun (WGS) entry which is preliminary data.</text>
</comment>
<dbReference type="OrthoDB" id="335726at2"/>
<dbReference type="Proteomes" id="UP000307541">
    <property type="component" value="Unassembled WGS sequence"/>
</dbReference>
<keyword evidence="4" id="KW-1185">Reference proteome</keyword>
<dbReference type="EMBL" id="RFLV01000001">
    <property type="protein sequence ID" value="TIH10602.1"/>
    <property type="molecule type" value="Genomic_DNA"/>
</dbReference>
<dbReference type="PANTHER" id="PTHR44196:SF1">
    <property type="entry name" value="DEHYDROGENASE_REDUCTASE SDR FAMILY MEMBER 7B"/>
    <property type="match status" value="1"/>
</dbReference>
<evidence type="ECO:0000256" key="1">
    <source>
        <dbReference type="ARBA" id="ARBA00006484"/>
    </source>
</evidence>
<dbReference type="NCBIfam" id="NF005489">
    <property type="entry name" value="PRK07102.1"/>
    <property type="match status" value="1"/>
</dbReference>
<protein>
    <submittedName>
        <fullName evidence="3">SDR family oxidoreductase</fullName>
    </submittedName>
</protein>
<proteinExistence type="inferred from homology"/>
<gene>
    <name evidence="3" type="ORF">D8779_07985</name>
</gene>
<dbReference type="PRINTS" id="PR00081">
    <property type="entry name" value="GDHRDH"/>
</dbReference>
<dbReference type="Pfam" id="PF00106">
    <property type="entry name" value="adh_short"/>
    <property type="match status" value="1"/>
</dbReference>
<reference evidence="3 4" key="1">
    <citation type="submission" date="2018-10" db="EMBL/GenBank/DDBJ databases">
        <title>Pseudomonas leptonychotis sp. nov., isolated from Weddell seals in Antarctica.</title>
        <authorList>
            <person name="Novakova D."/>
            <person name="Svec P."/>
            <person name="Kralova S."/>
            <person name="Kristofova L."/>
            <person name="Zeman M."/>
            <person name="Pantucek R."/>
            <person name="Maslanova I."/>
            <person name="Sedlacek I."/>
        </authorList>
    </citation>
    <scope>NUCLEOTIDE SEQUENCE [LARGE SCALE GENOMIC DNA]</scope>
    <source>
        <strain evidence="3 4">CCM 8849</strain>
    </source>
</reference>
<sequence length="245" mass="26955">MQKILIIGATSAIAEACAKRFAAQGHSLFLLARNTERLESLAQDLRVRGAKAVHCATFEANALDSHQALLEQVKTELNGLDRVLIAHGTLSDQQTCEQSVELTLQELQTNALSVIALLTRLAGHFEEQRHGCIAVISSVAGDRGRQSNYIYGTAKGALSIFLQGLRNRLQKSDVQVLTIKPGFVDTPMTASFPKGPLWATPEKVALDIDKAIEKKKDVLYTPGFWMLIMFVIRSVPETLFKRLSL</sequence>
<dbReference type="Gene3D" id="3.40.50.720">
    <property type="entry name" value="NAD(P)-binding Rossmann-like Domain"/>
    <property type="match status" value="1"/>
</dbReference>
<dbReference type="AlphaFoldDB" id="A0A4T2A2U3"/>
<dbReference type="GO" id="GO:0016020">
    <property type="term" value="C:membrane"/>
    <property type="evidence" value="ECO:0007669"/>
    <property type="project" value="TreeGrafter"/>
</dbReference>
<keyword evidence="2" id="KW-0560">Oxidoreductase</keyword>
<dbReference type="InterPro" id="IPR002347">
    <property type="entry name" value="SDR_fam"/>
</dbReference>
<accession>A0A4T2A2U3</accession>
<dbReference type="PANTHER" id="PTHR44196">
    <property type="entry name" value="DEHYDROGENASE/REDUCTASE SDR FAMILY MEMBER 7B"/>
    <property type="match status" value="1"/>
</dbReference>
<dbReference type="InterPro" id="IPR020904">
    <property type="entry name" value="Sc_DH/Rdtase_CS"/>
</dbReference>
<evidence type="ECO:0000313" key="4">
    <source>
        <dbReference type="Proteomes" id="UP000307541"/>
    </source>
</evidence>
<organism evidence="3 4">
    <name type="scientific">Pseudomonas leptonychotis</name>
    <dbReference type="NCBI Taxonomy" id="2448482"/>
    <lineage>
        <taxon>Bacteria</taxon>
        <taxon>Pseudomonadati</taxon>
        <taxon>Pseudomonadota</taxon>
        <taxon>Gammaproteobacteria</taxon>
        <taxon>Pseudomonadales</taxon>
        <taxon>Pseudomonadaceae</taxon>
        <taxon>Pseudomonas</taxon>
    </lineage>
</organism>
<dbReference type="PROSITE" id="PS00061">
    <property type="entry name" value="ADH_SHORT"/>
    <property type="match status" value="1"/>
</dbReference>
<evidence type="ECO:0000256" key="2">
    <source>
        <dbReference type="ARBA" id="ARBA00023002"/>
    </source>
</evidence>
<name>A0A4T2A2U3_9PSED</name>
<dbReference type="InterPro" id="IPR036291">
    <property type="entry name" value="NAD(P)-bd_dom_sf"/>
</dbReference>
<dbReference type="GO" id="GO:0016491">
    <property type="term" value="F:oxidoreductase activity"/>
    <property type="evidence" value="ECO:0007669"/>
    <property type="project" value="UniProtKB-KW"/>
</dbReference>
<dbReference type="SUPFAM" id="SSF51735">
    <property type="entry name" value="NAD(P)-binding Rossmann-fold domains"/>
    <property type="match status" value="1"/>
</dbReference>
<dbReference type="RefSeq" id="WP_136663880.1">
    <property type="nucleotide sequence ID" value="NZ_RFLV01000001.1"/>
</dbReference>
<comment type="similarity">
    <text evidence="1">Belongs to the short-chain dehydrogenases/reductases (SDR) family.</text>
</comment>
<evidence type="ECO:0000313" key="3">
    <source>
        <dbReference type="EMBL" id="TIH10602.1"/>
    </source>
</evidence>